<comment type="similarity">
    <text evidence="1 2">Belongs to the phD/YefM antitoxin family.</text>
</comment>
<dbReference type="AlphaFoldDB" id="A0A418WJ71"/>
<accession>A0A418WJ71</accession>
<comment type="function">
    <text evidence="2">Antitoxin component of a type II toxin-antitoxin (TA) system.</text>
</comment>
<protein>
    <recommendedName>
        <fullName evidence="2">Antitoxin</fullName>
    </recommendedName>
</protein>
<proteinExistence type="inferred from homology"/>
<dbReference type="Proteomes" id="UP000284605">
    <property type="component" value="Unassembled WGS sequence"/>
</dbReference>
<evidence type="ECO:0000256" key="2">
    <source>
        <dbReference type="RuleBase" id="RU362080"/>
    </source>
</evidence>
<evidence type="ECO:0000313" key="3">
    <source>
        <dbReference type="EMBL" id="RJF90083.1"/>
    </source>
</evidence>
<dbReference type="SUPFAM" id="SSF143120">
    <property type="entry name" value="YefM-like"/>
    <property type="match status" value="1"/>
</dbReference>
<reference evidence="3 4" key="1">
    <citation type="submission" date="2018-09" db="EMBL/GenBank/DDBJ databases">
        <authorList>
            <person name="Zhu H."/>
        </authorList>
    </citation>
    <scope>NUCLEOTIDE SEQUENCE [LARGE SCALE GENOMIC DNA]</scope>
    <source>
        <strain evidence="3 4">K1W22B-8</strain>
    </source>
</reference>
<gene>
    <name evidence="3" type="ORF">D3874_19000</name>
</gene>
<comment type="caution">
    <text evidence="3">The sequence shown here is derived from an EMBL/GenBank/DDBJ whole genome shotgun (WGS) entry which is preliminary data.</text>
</comment>
<sequence>MTTSAGDLVRQFSHYSDLALAQPVVVTKNGRPRNVLISVEEYERLKSRDQQAFLAADTPEEFVADIQKR</sequence>
<dbReference type="OrthoDB" id="165038at2"/>
<dbReference type="Gene3D" id="3.40.1620.10">
    <property type="entry name" value="YefM-like domain"/>
    <property type="match status" value="1"/>
</dbReference>
<dbReference type="Pfam" id="PF02604">
    <property type="entry name" value="PhdYeFM_antitox"/>
    <property type="match status" value="1"/>
</dbReference>
<evidence type="ECO:0000313" key="4">
    <source>
        <dbReference type="Proteomes" id="UP000284605"/>
    </source>
</evidence>
<dbReference type="InterPro" id="IPR006442">
    <property type="entry name" value="Antitoxin_Phd/YefM"/>
</dbReference>
<name>A0A418WJ71_9PROT</name>
<dbReference type="InterPro" id="IPR036165">
    <property type="entry name" value="YefM-like_sf"/>
</dbReference>
<keyword evidence="4" id="KW-1185">Reference proteome</keyword>
<dbReference type="EMBL" id="QYUK01000011">
    <property type="protein sequence ID" value="RJF90083.1"/>
    <property type="molecule type" value="Genomic_DNA"/>
</dbReference>
<evidence type="ECO:0000256" key="1">
    <source>
        <dbReference type="ARBA" id="ARBA00009981"/>
    </source>
</evidence>
<dbReference type="NCBIfam" id="TIGR01552">
    <property type="entry name" value="phd_fam"/>
    <property type="match status" value="1"/>
</dbReference>
<organism evidence="3 4">
    <name type="scientific">Oleomonas cavernae</name>
    <dbReference type="NCBI Taxonomy" id="2320859"/>
    <lineage>
        <taxon>Bacteria</taxon>
        <taxon>Pseudomonadati</taxon>
        <taxon>Pseudomonadota</taxon>
        <taxon>Alphaproteobacteria</taxon>
        <taxon>Acetobacterales</taxon>
        <taxon>Acetobacteraceae</taxon>
        <taxon>Oleomonas</taxon>
    </lineage>
</organism>